<feature type="domain" description="Zn(2)-C6 fungal-type" evidence="10">
    <location>
        <begin position="115"/>
        <end position="143"/>
    </location>
</feature>
<dbReference type="InterPro" id="IPR007219">
    <property type="entry name" value="XnlR_reg_dom"/>
</dbReference>
<dbReference type="GO" id="GO:0000981">
    <property type="term" value="F:DNA-binding transcription factor activity, RNA polymerase II-specific"/>
    <property type="evidence" value="ECO:0007669"/>
    <property type="project" value="InterPro"/>
</dbReference>
<keyword evidence="8" id="KW-0175">Coiled coil</keyword>
<dbReference type="GO" id="GO:0008270">
    <property type="term" value="F:zinc ion binding"/>
    <property type="evidence" value="ECO:0007669"/>
    <property type="project" value="InterPro"/>
</dbReference>
<keyword evidence="12" id="KW-1185">Reference proteome</keyword>
<feature type="region of interest" description="Disordered" evidence="9">
    <location>
        <begin position="721"/>
        <end position="742"/>
    </location>
</feature>
<dbReference type="PANTHER" id="PTHR31313">
    <property type="entry name" value="TY1 ENHANCER ACTIVATOR"/>
    <property type="match status" value="1"/>
</dbReference>
<dbReference type="Gene3D" id="4.10.240.10">
    <property type="entry name" value="Zn(2)-C6 fungal-type DNA-binding domain"/>
    <property type="match status" value="1"/>
</dbReference>
<keyword evidence="7" id="KW-0539">Nucleus</keyword>
<organism evidence="11 12">
    <name type="scientific">Blastomyces percursus</name>
    <dbReference type="NCBI Taxonomy" id="1658174"/>
    <lineage>
        <taxon>Eukaryota</taxon>
        <taxon>Fungi</taxon>
        <taxon>Dikarya</taxon>
        <taxon>Ascomycota</taxon>
        <taxon>Pezizomycotina</taxon>
        <taxon>Eurotiomycetes</taxon>
        <taxon>Eurotiomycetidae</taxon>
        <taxon>Onygenales</taxon>
        <taxon>Ajellomycetaceae</taxon>
        <taxon>Blastomyces</taxon>
    </lineage>
</organism>
<feature type="compositionally biased region" description="Pro residues" evidence="9">
    <location>
        <begin position="731"/>
        <end position="742"/>
    </location>
</feature>
<evidence type="ECO:0000256" key="3">
    <source>
        <dbReference type="ARBA" id="ARBA00022833"/>
    </source>
</evidence>
<dbReference type="GO" id="GO:0005634">
    <property type="term" value="C:nucleus"/>
    <property type="evidence" value="ECO:0007669"/>
    <property type="project" value="UniProtKB-SubCell"/>
</dbReference>
<evidence type="ECO:0000256" key="6">
    <source>
        <dbReference type="ARBA" id="ARBA00023163"/>
    </source>
</evidence>
<sequence length="774" mass="87956">MEPSNFYVPFYAPFMPGESSVPAPLMQQSSQSSSDENLKWEHGETARPQPPGQHEQPPPPPTSSSSPFGPQPVQSSIIQRPWPEIQLHPHLQLQESQGAEPGRPVAKLSSVLTLACLNCRAKKIKCQPENGGCKKCKRLGIPCPGPEMDERKRPSSKRYIRELHSRIEELEKSLRESELHRRIQAREIMTLYELNQFPSYHPSPLIQSYPENVIAYLCDGRYHMDGRLKYAGPTSSLHLTLKEQEDGEPWSALGAWGARAAGTPYDGRFEVDTDTQNYLLDLYWKYQHTELQVFHQGAFIRDMAAGKTNFYSKTLLYCIMACAARISLRPEIRALVLPPDKAYRGKQPPRINDDQCLFAEASRLLEEERKQPGITTIQSLLLLSVIYCAFSNDMTGLALTNTACRLAIEMGLHRDCSKENIPQMDIEARQITFWGCFVFDRLWGLYLGRSFFLTLDENVTVSRLSGENASLPLHSLLAGSWAALLELVGLICENLNRNQRAMVEINSLGERLHQWYSRLDPQLYYRKDGLPSIGVMHMQYCAAIIILYRPLAGFGKVDTRKLETADKFRNICVQHAIKIANYLTDYRAYHSNATTLSGIALHIIEMACTILISDIAERVDTTDVTNEYTYLAVCVQTLVELEQTYLVAQKVRKILKKIINLCNLDSRRLKQIVAYMDAQFDHSPVFATETRSDPPSRISFLDEFENPNAAHRGNADIRTQREQHPPTEAYNPPPQNLRVPNPPVSATPPYHQFTQHGIFHTYGLPFDDTHHFEQ</sequence>
<feature type="compositionally biased region" description="Polar residues" evidence="9">
    <location>
        <begin position="26"/>
        <end position="35"/>
    </location>
</feature>
<protein>
    <recommendedName>
        <fullName evidence="10">Zn(2)-C6 fungal-type domain-containing protein</fullName>
    </recommendedName>
</protein>
<evidence type="ECO:0000313" key="12">
    <source>
        <dbReference type="Proteomes" id="UP000242791"/>
    </source>
</evidence>
<dbReference type="SUPFAM" id="SSF57701">
    <property type="entry name" value="Zn2/Cys6 DNA-binding domain"/>
    <property type="match status" value="1"/>
</dbReference>
<keyword evidence="6" id="KW-0804">Transcription</keyword>
<dbReference type="Proteomes" id="UP000242791">
    <property type="component" value="Unassembled WGS sequence"/>
</dbReference>
<dbReference type="InterPro" id="IPR001138">
    <property type="entry name" value="Zn2Cys6_DnaBD"/>
</dbReference>
<evidence type="ECO:0000313" key="11">
    <source>
        <dbReference type="EMBL" id="OJD20708.1"/>
    </source>
</evidence>
<dbReference type="GO" id="GO:0003677">
    <property type="term" value="F:DNA binding"/>
    <property type="evidence" value="ECO:0007669"/>
    <property type="project" value="UniProtKB-KW"/>
</dbReference>
<feature type="compositionally biased region" description="Low complexity" evidence="9">
    <location>
        <begin position="63"/>
        <end position="72"/>
    </location>
</feature>
<keyword evidence="5" id="KW-0238">DNA-binding</keyword>
<dbReference type="Pfam" id="PF00172">
    <property type="entry name" value="Zn_clus"/>
    <property type="match status" value="1"/>
</dbReference>
<keyword evidence="4" id="KW-0805">Transcription regulation</keyword>
<feature type="region of interest" description="Disordered" evidence="9">
    <location>
        <begin position="18"/>
        <end position="75"/>
    </location>
</feature>
<accession>A0A1J9QXY9</accession>
<feature type="compositionally biased region" description="Pro residues" evidence="9">
    <location>
        <begin position="48"/>
        <end position="62"/>
    </location>
</feature>
<evidence type="ECO:0000256" key="5">
    <source>
        <dbReference type="ARBA" id="ARBA00023125"/>
    </source>
</evidence>
<dbReference type="CDD" id="cd12148">
    <property type="entry name" value="fungal_TF_MHR"/>
    <property type="match status" value="1"/>
</dbReference>
<keyword evidence="3" id="KW-0862">Zinc</keyword>
<dbReference type="EMBL" id="LGTZ01001740">
    <property type="protein sequence ID" value="OJD20708.1"/>
    <property type="molecule type" value="Genomic_DNA"/>
</dbReference>
<evidence type="ECO:0000256" key="9">
    <source>
        <dbReference type="SAM" id="MobiDB-lite"/>
    </source>
</evidence>
<dbReference type="GO" id="GO:0006351">
    <property type="term" value="P:DNA-templated transcription"/>
    <property type="evidence" value="ECO:0007669"/>
    <property type="project" value="InterPro"/>
</dbReference>
<gene>
    <name evidence="11" type="ORF">ACJ73_07956</name>
</gene>
<dbReference type="SMART" id="SM00066">
    <property type="entry name" value="GAL4"/>
    <property type="match status" value="1"/>
</dbReference>
<reference evidence="11 12" key="1">
    <citation type="submission" date="2015-08" db="EMBL/GenBank/DDBJ databases">
        <title>Emmonsia species relationships and genome sequence.</title>
        <authorList>
            <person name="Cuomo C.A."/>
            <person name="Schwartz I.S."/>
            <person name="Kenyon C."/>
            <person name="De Hoog G.S."/>
            <person name="Govender N.P."/>
            <person name="Botha A."/>
            <person name="Moreno L."/>
            <person name="De Vries M."/>
            <person name="Munoz J.F."/>
            <person name="Stielow J.B."/>
        </authorList>
    </citation>
    <scope>NUCLEOTIDE SEQUENCE [LARGE SCALE GENOMIC DNA]</scope>
    <source>
        <strain evidence="11 12">EI222</strain>
    </source>
</reference>
<evidence type="ECO:0000259" key="10">
    <source>
        <dbReference type="PROSITE" id="PS50048"/>
    </source>
</evidence>
<dbReference type="CDD" id="cd00067">
    <property type="entry name" value="GAL4"/>
    <property type="match status" value="1"/>
</dbReference>
<dbReference type="InterPro" id="IPR036864">
    <property type="entry name" value="Zn2-C6_fun-type_DNA-bd_sf"/>
</dbReference>
<dbReference type="SMART" id="SM00906">
    <property type="entry name" value="Fungal_trans"/>
    <property type="match status" value="1"/>
</dbReference>
<dbReference type="OrthoDB" id="2154091at2759"/>
<dbReference type="PANTHER" id="PTHR31313:SF81">
    <property type="entry name" value="TY1 ENHANCER ACTIVATOR"/>
    <property type="match status" value="1"/>
</dbReference>
<evidence type="ECO:0000256" key="8">
    <source>
        <dbReference type="SAM" id="Coils"/>
    </source>
</evidence>
<name>A0A1J9QXY9_9EURO</name>
<evidence type="ECO:0000256" key="7">
    <source>
        <dbReference type="ARBA" id="ARBA00023242"/>
    </source>
</evidence>
<dbReference type="InterPro" id="IPR051615">
    <property type="entry name" value="Transcr_Regulatory_Elem"/>
</dbReference>
<feature type="coiled-coil region" evidence="8">
    <location>
        <begin position="160"/>
        <end position="187"/>
    </location>
</feature>
<evidence type="ECO:0000256" key="1">
    <source>
        <dbReference type="ARBA" id="ARBA00004123"/>
    </source>
</evidence>
<dbReference type="PROSITE" id="PS50048">
    <property type="entry name" value="ZN2_CY6_FUNGAL_2"/>
    <property type="match status" value="1"/>
</dbReference>
<proteinExistence type="predicted"/>
<dbReference type="STRING" id="1658174.A0A1J9QXY9"/>
<dbReference type="PROSITE" id="PS00463">
    <property type="entry name" value="ZN2_CY6_FUNGAL_1"/>
    <property type="match status" value="1"/>
</dbReference>
<dbReference type="Pfam" id="PF04082">
    <property type="entry name" value="Fungal_trans"/>
    <property type="match status" value="1"/>
</dbReference>
<dbReference type="AlphaFoldDB" id="A0A1J9QXY9"/>
<feature type="compositionally biased region" description="Basic and acidic residues" evidence="9">
    <location>
        <begin position="36"/>
        <end position="45"/>
    </location>
</feature>
<dbReference type="VEuPathDB" id="FungiDB:ACJ73_07956"/>
<keyword evidence="2" id="KW-0479">Metal-binding</keyword>
<evidence type="ECO:0000256" key="2">
    <source>
        <dbReference type="ARBA" id="ARBA00022723"/>
    </source>
</evidence>
<comment type="caution">
    <text evidence="11">The sequence shown here is derived from an EMBL/GenBank/DDBJ whole genome shotgun (WGS) entry which is preliminary data.</text>
</comment>
<evidence type="ECO:0000256" key="4">
    <source>
        <dbReference type="ARBA" id="ARBA00023015"/>
    </source>
</evidence>
<comment type="subcellular location">
    <subcellularLocation>
        <location evidence="1">Nucleus</location>
    </subcellularLocation>
</comment>